<feature type="region of interest" description="Disordered" evidence="5">
    <location>
        <begin position="2504"/>
        <end position="2542"/>
    </location>
</feature>
<keyword evidence="11" id="KW-1185">Reference proteome</keyword>
<dbReference type="SMART" id="SM00568">
    <property type="entry name" value="GRAM"/>
    <property type="match status" value="1"/>
</dbReference>
<dbReference type="Pfam" id="PF02141">
    <property type="entry name" value="DENN"/>
    <property type="match status" value="1"/>
</dbReference>
<comment type="caution">
    <text evidence="10">The sequence shown here is derived from an EMBL/GenBank/DDBJ whole genome shotgun (WGS) entry which is preliminary data.</text>
</comment>
<dbReference type="STRING" id="147828.A0A4S2KXQ4"/>
<dbReference type="SMART" id="SM00109">
    <property type="entry name" value="C1"/>
    <property type="match status" value="1"/>
</dbReference>
<dbReference type="InterPro" id="IPR046349">
    <property type="entry name" value="C1-like_sf"/>
</dbReference>
<dbReference type="InterPro" id="IPR037516">
    <property type="entry name" value="Tripartite_DENN"/>
</dbReference>
<dbReference type="InterPro" id="IPR010569">
    <property type="entry name" value="Myotubularin-like_Pase_dom"/>
</dbReference>
<evidence type="ECO:0008006" key="12">
    <source>
        <dbReference type="Google" id="ProtNLM"/>
    </source>
</evidence>
<dbReference type="Pfam" id="PF06602">
    <property type="entry name" value="Myotub-related"/>
    <property type="match status" value="2"/>
</dbReference>
<dbReference type="SUPFAM" id="SSF52799">
    <property type="entry name" value="(Phosphotyrosine protein) phosphatases II"/>
    <property type="match status" value="1"/>
</dbReference>
<dbReference type="SMART" id="SM00801">
    <property type="entry name" value="dDENN"/>
    <property type="match status" value="1"/>
</dbReference>
<dbReference type="InterPro" id="IPR043153">
    <property type="entry name" value="DENN_C"/>
</dbReference>
<dbReference type="GO" id="GO:0016020">
    <property type="term" value="C:membrane"/>
    <property type="evidence" value="ECO:0007669"/>
    <property type="project" value="TreeGrafter"/>
</dbReference>
<dbReference type="InterPro" id="IPR005113">
    <property type="entry name" value="uDENN_dom"/>
</dbReference>
<evidence type="ECO:0000259" key="6">
    <source>
        <dbReference type="PROSITE" id="PS50003"/>
    </source>
</evidence>
<dbReference type="EMBL" id="SJOL01009883">
    <property type="protein sequence ID" value="TGZ55042.1"/>
    <property type="molecule type" value="Genomic_DNA"/>
</dbReference>
<dbReference type="SUPFAM" id="SSF50729">
    <property type="entry name" value="PH domain-like"/>
    <property type="match status" value="1"/>
</dbReference>
<feature type="region of interest" description="Disordered" evidence="5">
    <location>
        <begin position="2184"/>
        <end position="2230"/>
    </location>
</feature>
<proteinExistence type="inferred from homology"/>
<dbReference type="InterPro" id="IPR001849">
    <property type="entry name" value="PH_domain"/>
</dbReference>
<feature type="compositionally biased region" description="Polar residues" evidence="5">
    <location>
        <begin position="2206"/>
        <end position="2230"/>
    </location>
</feature>
<protein>
    <recommendedName>
        <fullName evidence="12">UDENN domain-containing protein</fullName>
    </recommendedName>
</protein>
<dbReference type="Gene3D" id="2.30.29.30">
    <property type="entry name" value="Pleckstrin-homology domain (PH domain)/Phosphotyrosine-binding domain (PTB)"/>
    <property type="match status" value="1"/>
</dbReference>
<comment type="similarity">
    <text evidence="1">Belongs to the protein-tyrosine phosphatase family. Non-receptor class myotubularin subfamily.</text>
</comment>
<evidence type="ECO:0000313" key="10">
    <source>
        <dbReference type="EMBL" id="TGZ55042.1"/>
    </source>
</evidence>
<accession>A0A4S2KXQ4</accession>
<dbReference type="Pfam" id="PF12335">
    <property type="entry name" value="SBF2"/>
    <property type="match status" value="1"/>
</dbReference>
<reference evidence="10 11" key="1">
    <citation type="journal article" date="2019" name="BMC Genomics">
        <title>New insights from Opisthorchis felineus genome: update on genomics of the epidemiologically important liver flukes.</title>
        <authorList>
            <person name="Ershov N.I."/>
            <person name="Mordvinov V.A."/>
            <person name="Prokhortchouk E.B."/>
            <person name="Pakharukova M.Y."/>
            <person name="Gunbin K.V."/>
            <person name="Ustyantsev K."/>
            <person name="Genaev M.A."/>
            <person name="Blinov A.G."/>
            <person name="Mazur A."/>
            <person name="Boulygina E."/>
            <person name="Tsygankova S."/>
            <person name="Khrameeva E."/>
            <person name="Chekanov N."/>
            <person name="Fan G."/>
            <person name="Xiao A."/>
            <person name="Zhang H."/>
            <person name="Xu X."/>
            <person name="Yang H."/>
            <person name="Solovyev V."/>
            <person name="Lee S.M."/>
            <person name="Liu X."/>
            <person name="Afonnikov D.A."/>
            <person name="Skryabin K.G."/>
        </authorList>
    </citation>
    <scope>NUCLEOTIDE SEQUENCE [LARGE SCALE GENOMIC DNA]</scope>
    <source>
        <strain evidence="10">AK-0245</strain>
        <tissue evidence="10">Whole organism</tissue>
    </source>
</reference>
<feature type="region of interest" description="Disordered" evidence="5">
    <location>
        <begin position="1329"/>
        <end position="1365"/>
    </location>
</feature>
<dbReference type="CDD" id="cd01235">
    <property type="entry name" value="PH_Sbf1_hMTMR5"/>
    <property type="match status" value="1"/>
</dbReference>
<dbReference type="CDD" id="cd00029">
    <property type="entry name" value="C1"/>
    <property type="match status" value="1"/>
</dbReference>
<dbReference type="InterPro" id="IPR029021">
    <property type="entry name" value="Prot-tyrosine_phosphatase-like"/>
</dbReference>
<dbReference type="Proteomes" id="UP000308267">
    <property type="component" value="Unassembled WGS sequence"/>
</dbReference>
<dbReference type="InterPro" id="IPR011993">
    <property type="entry name" value="PH-like_dom_sf"/>
</dbReference>
<dbReference type="GO" id="GO:0005085">
    <property type="term" value="F:guanyl-nucleotide exchange factor activity"/>
    <property type="evidence" value="ECO:0007669"/>
    <property type="project" value="TreeGrafter"/>
</dbReference>
<evidence type="ECO:0000256" key="3">
    <source>
        <dbReference type="ARBA" id="ARBA00022723"/>
    </source>
</evidence>
<dbReference type="GO" id="GO:0046872">
    <property type="term" value="F:metal ion binding"/>
    <property type="evidence" value="ECO:0007669"/>
    <property type="project" value="UniProtKB-KW"/>
</dbReference>
<dbReference type="PROSITE" id="PS50003">
    <property type="entry name" value="PH_DOMAIN"/>
    <property type="match status" value="1"/>
</dbReference>
<evidence type="ECO:0000256" key="5">
    <source>
        <dbReference type="SAM" id="MobiDB-lite"/>
    </source>
</evidence>
<keyword evidence="4" id="KW-0862">Zinc</keyword>
<feature type="domain" description="Phorbol-ester/DAG-type" evidence="7">
    <location>
        <begin position="2417"/>
        <end position="2470"/>
    </location>
</feature>
<dbReference type="InterPro" id="IPR004182">
    <property type="entry name" value="GRAM"/>
</dbReference>
<dbReference type="Gene3D" id="3.30.60.20">
    <property type="match status" value="1"/>
</dbReference>
<feature type="region of interest" description="Disordered" evidence="5">
    <location>
        <begin position="955"/>
        <end position="999"/>
    </location>
</feature>
<feature type="domain" description="PH" evidence="6">
    <location>
        <begin position="2578"/>
        <end position="2684"/>
    </location>
</feature>
<feature type="compositionally biased region" description="Polar residues" evidence="5">
    <location>
        <begin position="2185"/>
        <end position="2194"/>
    </location>
</feature>
<dbReference type="Gene3D" id="3.40.50.11500">
    <property type="match status" value="1"/>
</dbReference>
<evidence type="ECO:0000259" key="9">
    <source>
        <dbReference type="PROSITE" id="PS51339"/>
    </source>
</evidence>
<dbReference type="SMART" id="SM00800">
    <property type="entry name" value="uDENN"/>
    <property type="match status" value="1"/>
</dbReference>
<evidence type="ECO:0000259" key="7">
    <source>
        <dbReference type="PROSITE" id="PS50081"/>
    </source>
</evidence>
<dbReference type="PROSITE" id="PS50081">
    <property type="entry name" value="ZF_DAG_PE_2"/>
    <property type="match status" value="1"/>
</dbReference>
<sequence>MPRLVDYVVLVGYNFDKATGTESEGRIIHRFPTKSWSDYPFDFRLESFCQPWGWHLETSRPPPMFFVAYLTDMEGDSYFAACLTFHEAVTTQQLSQCDRDVLTTGIQSGARVAGGLMNGGTHFLHPYHWRPSPTASSVHSSESLASSDMGLFIPPNHANSHLPQPSGFSDHGDPNLVRPAEWFAPKCLVLLARHQHFDVLKNSLSLLYTVFADSLHQYSLEQMIASLLGSVDVPPTGGPRITFSLGAGDRQVIQPARCDTIPVTRNCVALLFKNLGIHNVILLFSAILSDQKVLLCSRSLNRLTESCQALTAILYPLKYGHTFVPILPKCLIEYLNAPTPFLYGIHTSYRSMLPELVDVFIADLDGGSVTCPENIPVPQLPEPYFEQVVESLFQILSPELLTADHVYPPKPTAPSADLIHQDKQLRAVFLRLFASLFSGYRSCLNITRIHPQPVIHFDQSLFVMLRKISSQNEFFERLLSSMRFHQFVLERGPPFRVCDLFDEVYDTALPPHRRSIVELSPVDDLHSSPLSSQSLSQNDRLSQKLLENECGDKPVEHILPNEAVEAHKRLHQTPFPKLDSRLIDQLTSEACQKKSVKKVQNHKPEPRFVPQGLLLDRQLFKAIMYPDKNRVIREFIADIFDQHITEALKRRNTIRQDLKSRPIRRLFVDELQRYVVPSASVSMNDAINDLSNSASLNCSSGRNEHDQRAVLTWEQFQLIVDLLDEALCQESQSEDCGIAAIVMDLSTRFTTQINHVRYYANMTQQIQRHAVWEQMSFWENVFNEHVNNQIRQLYLHFAEQEHHAQKSLSEQPAMAPLSRPDFRQVSPHAVDRRPRQGSGSPYPGMSNGERVSTIGLRRNSLSAIQRPAYTTAMSALEIAAEEMRLGGSRSKEIQTTLELQEESTVYAQIIHFINLIVNFRVPLDVAASAAAVYGELGDGPNEYHADTPVNLIETTFNGPSRTHARENGLGQTDRYDSLNPEKLGSPSEHRQTPNRAQGSSLNAALEHISRLEAWLRRFVEKVTDENNLTSDRILKINEKIEGIIEGHLLNLETIYPEVKSIPKAKKPEIVSPTLLDCEVPIAIAGNECVRCQLLVDGRLERTDWQWLDTDGDLHNSGQSSSLSDRPSVGSSADTEVELDAMLRPLLPAQGALFVTNYRVIFTGVPKDPYQSNKVITRSFPVASLYSIKKMGLMRITTIFPATSAQQNPCVPPHKSGKRARAPNSHGHSSGTRRRLGRGSHHGSGLEGMGGRGGLVRIDENLEVLHIRAVTMQLLKLGFDPDEVSQDMRDELRNLLTELRYPTSLQMGFNSPPPGVTVWNVHGFDSDLSTSGSASLRNRSAISDPRLKPPPSSLNRPRGSSLIADEPGHTIAPLASLTNEFLNSDETVAVISPTILDRVDWRLRSIIIHSPGYLDMARFALNQHDTAFHSRSGTSIRSSAPADMLSLGVQLTSGNVRYELTGSYPALILIPQSITQVCLTKVARAYHHGRFPVVTWQHPVTGAYLLRGGGFNSKSIIGALKHVGSSGPAANLTTDRDGSEESTEQTGGSTSTGWEHARYLLALIDMSFSAMTASGLYLSQSAKSVVRTDGPPSAMHTSAISPAAETPVTRDRRLLGGLRTGGGKTRSHRSRMSWLSDVSAASMDAIFKLQPPKRSNHRRRVHRALGRLAGLTLRHGRRGPTPMGSVASGLEDDLISTISDSNTNLRGLSTLISGRFPGNAAATMSHRSVTLCVLGEKSLMKTLSKQSHVRSVEFIGVEFFTHSNIAESFKSVIKACMPKDGGKSSAQSNVLAAAVNAAGLSPVASNTQNTISEGESNAWGSGGFAATSQPTSSSTTVHTAIHDSGWLAQLQSLLQLAGAVVDLLDLHATSVAVCLEDGMDAVTQTVCLAQVMLDPHYRTLSGFWSLVEKEWILFGHRFNQRLHQTATTKSDQISPVFLQFLDAVHQLARQFPVSFEFNDFFLQFLAYHHFSNRFHDFKYDCEKDRFSAWFGVSDGLRSASRIGMRKDSRVLESFDSHSIWSYIQKQHEEWPVFFNFRYSRELGQKVLRPATNMASLDVWKFYLTEDLATGPVYDLDHFSPSYRKQNNRPYDPVLRQGLNNTHVEQVYALLGLREGEEATGWKATWDQAQSEFIGRPRKTVARARPFRRSQPIQVDRRARVADAVKLRDCTEHLTITTDYREASEPLYSSASSETNRMPLPPRRAVSESFTELNQRAKPTSGSFSNHTTVTPQDNVLTQMDENEDMVSASSNVTDTLHSTELYTEKLLERTELNGVNQRNTHRPSSDLSDISAGRHKVATNTLLIEPYSEDEAFHEGTGASIGDDDDDRSLNGGDSSDECLAARSAAFDYHRAATLQRLTRRTTRNVFADGGLSHPSVETGLGYESDSLHSGSAVSNQVGNSMASADEAHLSSVMFAMPHHFNSTSVSMSNARCHYCQTFLLSLSTGRQAACCANCGILCHEKCAPFVSKTCRSLPHTPGMADGTMRPSVKLDTDEHPAHKLGTILSPNLPWRNDRTAPRTSSDLPATKRPNLYPKEMRVKPGNLSPTRRLEALHAMTGTRVFQEKLQNMKSRLPIHLSDASFYGWLYKMGHRRVLQQWKKRFFVLNTDRHQLMYYDTSADEVVRGCVDLQEVRAVRIIKNFVPHQLRGVDCAVFELETNSRTYRFAAESAAQANEWIERIQNTIQ</sequence>
<dbReference type="Gene3D" id="3.30.450.200">
    <property type="match status" value="1"/>
</dbReference>
<evidence type="ECO:0000313" key="11">
    <source>
        <dbReference type="Proteomes" id="UP000308267"/>
    </source>
</evidence>
<dbReference type="SUPFAM" id="SSF57889">
    <property type="entry name" value="Cysteine-rich domain"/>
    <property type="match status" value="1"/>
</dbReference>
<dbReference type="InterPro" id="IPR001194">
    <property type="entry name" value="cDENN_dom"/>
</dbReference>
<dbReference type="SMART" id="SM00799">
    <property type="entry name" value="DENN"/>
    <property type="match status" value="1"/>
</dbReference>
<feature type="compositionally biased region" description="Polar residues" evidence="5">
    <location>
        <begin position="1329"/>
        <end position="1340"/>
    </location>
</feature>
<feature type="domain" description="UDENN" evidence="8">
    <location>
        <begin position="8"/>
        <end position="498"/>
    </location>
</feature>
<dbReference type="InterPro" id="IPR005112">
    <property type="entry name" value="dDENN_dom"/>
</dbReference>
<evidence type="ECO:0000256" key="2">
    <source>
        <dbReference type="ARBA" id="ARBA00022553"/>
    </source>
</evidence>
<evidence type="ECO:0000256" key="4">
    <source>
        <dbReference type="ARBA" id="ARBA00022833"/>
    </source>
</evidence>
<organism evidence="10 11">
    <name type="scientific">Opisthorchis felineus</name>
    <dbReference type="NCBI Taxonomy" id="147828"/>
    <lineage>
        <taxon>Eukaryota</taxon>
        <taxon>Metazoa</taxon>
        <taxon>Spiralia</taxon>
        <taxon>Lophotrochozoa</taxon>
        <taxon>Platyhelminthes</taxon>
        <taxon>Trematoda</taxon>
        <taxon>Digenea</taxon>
        <taxon>Opisthorchiida</taxon>
        <taxon>Opisthorchiata</taxon>
        <taxon>Opisthorchiidae</taxon>
        <taxon>Opisthorchis</taxon>
    </lineage>
</organism>
<keyword evidence="3" id="KW-0479">Metal-binding</keyword>
<feature type="region of interest" description="Disordered" evidence="5">
    <location>
        <begin position="2313"/>
        <end position="2334"/>
    </location>
</feature>
<dbReference type="InterPro" id="IPR030564">
    <property type="entry name" value="Myotubularin"/>
</dbReference>
<dbReference type="Pfam" id="PF00130">
    <property type="entry name" value="C1_1"/>
    <property type="match status" value="1"/>
</dbReference>
<dbReference type="GO" id="GO:0005737">
    <property type="term" value="C:cytoplasm"/>
    <property type="evidence" value="ECO:0007669"/>
    <property type="project" value="TreeGrafter"/>
</dbReference>
<feature type="region of interest" description="Disordered" evidence="5">
    <location>
        <begin position="1204"/>
        <end position="1251"/>
    </location>
</feature>
<dbReference type="PANTHER" id="PTHR10807:SF109">
    <property type="entry name" value="SET DOMAIN BINDING FACTOR, ISOFORM A"/>
    <property type="match status" value="1"/>
</dbReference>
<dbReference type="SMART" id="SM00233">
    <property type="entry name" value="PH"/>
    <property type="match status" value="1"/>
</dbReference>
<dbReference type="InterPro" id="IPR022096">
    <property type="entry name" value="SBF1/SBF2"/>
</dbReference>
<dbReference type="PROSITE" id="PS50211">
    <property type="entry name" value="DENN"/>
    <property type="match status" value="1"/>
</dbReference>
<keyword evidence="2" id="KW-0597">Phosphoprotein</keyword>
<feature type="region of interest" description="Disordered" evidence="5">
    <location>
        <begin position="826"/>
        <end position="850"/>
    </location>
</feature>
<dbReference type="OrthoDB" id="74314at2759"/>
<evidence type="ECO:0000259" key="8">
    <source>
        <dbReference type="PROSITE" id="PS50211"/>
    </source>
</evidence>
<feature type="compositionally biased region" description="Basic residues" evidence="5">
    <location>
        <begin position="1230"/>
        <end position="1240"/>
    </location>
</feature>
<gene>
    <name evidence="10" type="ORF">CRM22_010521</name>
</gene>
<feature type="region of interest" description="Disordered" evidence="5">
    <location>
        <begin position="1525"/>
        <end position="1550"/>
    </location>
</feature>
<dbReference type="InterPro" id="IPR002219">
    <property type="entry name" value="PKC_DAG/PE"/>
</dbReference>
<name>A0A4S2KXQ4_OPIFE</name>
<dbReference type="Pfam" id="PF00169">
    <property type="entry name" value="PH"/>
    <property type="match status" value="1"/>
</dbReference>
<feature type="domain" description="Myotubularin phosphatase" evidence="9">
    <location>
        <begin position="1424"/>
        <end position="2062"/>
    </location>
</feature>
<evidence type="ECO:0000256" key="1">
    <source>
        <dbReference type="ARBA" id="ARBA00007471"/>
    </source>
</evidence>
<dbReference type="PANTHER" id="PTHR10807">
    <property type="entry name" value="MYOTUBULARIN-RELATED"/>
    <property type="match status" value="1"/>
</dbReference>
<dbReference type="PROSITE" id="PS51339">
    <property type="entry name" value="PPASE_MYOTUBULARIN"/>
    <property type="match status" value="1"/>
</dbReference>
<dbReference type="Pfam" id="PF03456">
    <property type="entry name" value="uDENN"/>
    <property type="match status" value="1"/>
</dbReference>